<protein>
    <submittedName>
        <fullName evidence="1">Uncharacterized protein</fullName>
    </submittedName>
</protein>
<accession>A0A653F3J3</accession>
<evidence type="ECO:0000313" key="1">
    <source>
        <dbReference type="EMBL" id="VTP04314.1"/>
    </source>
</evidence>
<proteinExistence type="predicted"/>
<gene>
    <name evidence="1" type="ORF">BIN_B_05487</name>
</gene>
<reference evidence="1" key="1">
    <citation type="submission" date="2019-05" db="EMBL/GenBank/DDBJ databases">
        <authorList>
            <person name="Naeem R."/>
            <person name="Antony C."/>
            <person name="Guan Q."/>
        </authorList>
    </citation>
    <scope>NUCLEOTIDE SEQUENCE</scope>
    <source>
        <strain evidence="1">2</strain>
    </source>
</reference>
<organism evidence="1">
    <name type="scientific">Mycobacterium riyadhense</name>
    <dbReference type="NCBI Taxonomy" id="486698"/>
    <lineage>
        <taxon>Bacteria</taxon>
        <taxon>Bacillati</taxon>
        <taxon>Actinomycetota</taxon>
        <taxon>Actinomycetes</taxon>
        <taxon>Mycobacteriales</taxon>
        <taxon>Mycobacteriaceae</taxon>
        <taxon>Mycobacterium</taxon>
    </lineage>
</organism>
<name>A0A653F3J3_9MYCO</name>
<dbReference type="AlphaFoldDB" id="A0A653F3J3"/>
<dbReference type="EMBL" id="LR589194">
    <property type="protein sequence ID" value="VTP04314.1"/>
    <property type="molecule type" value="Genomic_DNA"/>
</dbReference>
<sequence length="49" mass="5094">MGLTMSQRKAVTKAIASRYARADKAGKGRILDELCATHGGASQSCPQGT</sequence>